<dbReference type="AlphaFoldDB" id="A0A2C6M9R9"/>
<dbReference type="Pfam" id="PF17657">
    <property type="entry name" value="DNA_pol3_finger"/>
    <property type="match status" value="1"/>
</dbReference>
<comment type="caution">
    <text evidence="3">The sequence shown here is derived from an EMBL/GenBank/DDBJ whole genome shotgun (WGS) entry which is preliminary data.</text>
</comment>
<keyword evidence="4" id="KW-1185">Reference proteome</keyword>
<dbReference type="InterPro" id="IPR029460">
    <property type="entry name" value="DNAPol_HHH"/>
</dbReference>
<dbReference type="Gene3D" id="1.10.150.870">
    <property type="match status" value="1"/>
</dbReference>
<dbReference type="InterPro" id="IPR004805">
    <property type="entry name" value="DnaE2/DnaE/PolC"/>
</dbReference>
<feature type="domain" description="DNA polymerase III alpha subunit finger" evidence="2">
    <location>
        <begin position="1"/>
        <end position="110"/>
    </location>
</feature>
<evidence type="ECO:0000259" key="1">
    <source>
        <dbReference type="Pfam" id="PF14579"/>
    </source>
</evidence>
<evidence type="ECO:0000313" key="4">
    <source>
        <dbReference type="Proteomes" id="UP000222564"/>
    </source>
</evidence>
<dbReference type="EMBL" id="AWQQ01000037">
    <property type="protein sequence ID" value="PHJ39077.1"/>
    <property type="molecule type" value="Genomic_DNA"/>
</dbReference>
<dbReference type="Pfam" id="PF14579">
    <property type="entry name" value="HHH_6"/>
    <property type="match status" value="1"/>
</dbReference>
<dbReference type="PANTHER" id="PTHR32294:SF0">
    <property type="entry name" value="DNA POLYMERASE III SUBUNIT ALPHA"/>
    <property type="match status" value="1"/>
</dbReference>
<feature type="domain" description="DNA polymerase helix-hairpin-helix motif" evidence="1">
    <location>
        <begin position="204"/>
        <end position="283"/>
    </location>
</feature>
<reference evidence="3 4" key="1">
    <citation type="submission" date="2013-09" db="EMBL/GenBank/DDBJ databases">
        <title>Biodegradation of hydrocarbons in the deep terrestrial subsurface : characterization of a microbial consortium composed of two Desulfotomaculum species originating from a deep geological formation.</title>
        <authorList>
            <person name="Aullo T."/>
            <person name="Berlendis S."/>
            <person name="Lascourreges J.-F."/>
            <person name="Dessort D."/>
            <person name="Saint-Laurent S."/>
            <person name="Schraauwers B."/>
            <person name="Mas J."/>
            <person name="Magot M."/>
            <person name="Ranchou-Peyruse A."/>
        </authorList>
    </citation>
    <scope>NUCLEOTIDE SEQUENCE [LARGE SCALE GENOMIC DNA]</scope>
    <source>
        <strain evidence="3 4">Bs107</strain>
    </source>
</reference>
<sequence length="319" mass="35905">MRSILKELKPNAFEDIVALVALYRPGPLGSGMVEDFIQRKHGQTRVDYFHPDLEPILRETYGVILYQEQVMMIARVMAGYTLGQADSLRKAMGKKITKIMTMHREWFVNGTGVDEKGNPLKSPIPGAVARGYDRQLAEKMFDLMEYFAGYGFNKSHSAAYALVSYQTAYLKANYPVEYMAALLTSVRDNTDKVVLYIEECRRMGIQVLPPDINQSRENFTALEGPIRFGLAAVKNVGLNAVQEMMQAREKGGAFTSFSDFCSRVDPRVANRRVLESLVKAGAWMPLVTGHSFWQHWTQVWNMPPGSRGTGSRARSTCLI</sequence>
<name>A0A2C6M9R9_9FIRM</name>
<dbReference type="PANTHER" id="PTHR32294">
    <property type="entry name" value="DNA POLYMERASE III SUBUNIT ALPHA"/>
    <property type="match status" value="1"/>
</dbReference>
<evidence type="ECO:0008006" key="5">
    <source>
        <dbReference type="Google" id="ProtNLM"/>
    </source>
</evidence>
<gene>
    <name evidence="3" type="ORF">P378_05695</name>
</gene>
<dbReference type="Proteomes" id="UP000222564">
    <property type="component" value="Unassembled WGS sequence"/>
</dbReference>
<protein>
    <recommendedName>
        <fullName evidence="5">DNA polymerase III subunit alpha</fullName>
    </recommendedName>
</protein>
<evidence type="ECO:0000259" key="2">
    <source>
        <dbReference type="Pfam" id="PF17657"/>
    </source>
</evidence>
<dbReference type="GO" id="GO:0006260">
    <property type="term" value="P:DNA replication"/>
    <property type="evidence" value="ECO:0007669"/>
    <property type="project" value="InterPro"/>
</dbReference>
<proteinExistence type="predicted"/>
<dbReference type="InterPro" id="IPR040982">
    <property type="entry name" value="DNA_pol3_finger"/>
</dbReference>
<dbReference type="GO" id="GO:0008408">
    <property type="term" value="F:3'-5' exonuclease activity"/>
    <property type="evidence" value="ECO:0007669"/>
    <property type="project" value="InterPro"/>
</dbReference>
<evidence type="ECO:0000313" key="3">
    <source>
        <dbReference type="EMBL" id="PHJ39077.1"/>
    </source>
</evidence>
<organism evidence="3 4">
    <name type="scientific">Desulforamulus profundi</name>
    <dbReference type="NCBI Taxonomy" id="1383067"/>
    <lineage>
        <taxon>Bacteria</taxon>
        <taxon>Bacillati</taxon>
        <taxon>Bacillota</taxon>
        <taxon>Clostridia</taxon>
        <taxon>Eubacteriales</taxon>
        <taxon>Peptococcaceae</taxon>
        <taxon>Desulforamulus</taxon>
    </lineage>
</organism>
<accession>A0A2C6M9R9</accession>